<dbReference type="AlphaFoldDB" id="A0A285CT59"/>
<protein>
    <submittedName>
        <fullName evidence="1">Uncharacterized protein</fullName>
    </submittedName>
</protein>
<name>A0A285CT59_9RHOB</name>
<keyword evidence="2" id="KW-1185">Reference proteome</keyword>
<evidence type="ECO:0000313" key="2">
    <source>
        <dbReference type="Proteomes" id="UP000219467"/>
    </source>
</evidence>
<dbReference type="EMBL" id="OAOQ01000005">
    <property type="protein sequence ID" value="SNX70238.1"/>
    <property type="molecule type" value="Genomic_DNA"/>
</dbReference>
<evidence type="ECO:0000313" key="1">
    <source>
        <dbReference type="EMBL" id="SNX70238.1"/>
    </source>
</evidence>
<sequence length="90" mass="9654">MTARDLLVTLDEIVIEGAPVDQADRIRAMVEAVAEDLGRRLSEGHSGALHLSALRLEITEAGGLLAPGAAETIARRIERALLDRIESETP</sequence>
<dbReference type="Proteomes" id="UP000219467">
    <property type="component" value="Unassembled WGS sequence"/>
</dbReference>
<dbReference type="RefSeq" id="WP_097030230.1">
    <property type="nucleotide sequence ID" value="NZ_OAOQ01000005.1"/>
</dbReference>
<reference evidence="2" key="1">
    <citation type="submission" date="2017-08" db="EMBL/GenBank/DDBJ databases">
        <authorList>
            <person name="Varghese N."/>
            <person name="Submissions S."/>
        </authorList>
    </citation>
    <scope>NUCLEOTIDE SEQUENCE [LARGE SCALE GENOMIC DNA]</scope>
    <source>
        <strain evidence="2">JA234</strain>
    </source>
</reference>
<proteinExistence type="predicted"/>
<gene>
    <name evidence="1" type="ORF">SAMN05878503_105147</name>
</gene>
<organism evidence="1 2">
    <name type="scientific">Cereibacter ovatus</name>
    <dbReference type="NCBI Taxonomy" id="439529"/>
    <lineage>
        <taxon>Bacteria</taxon>
        <taxon>Pseudomonadati</taxon>
        <taxon>Pseudomonadota</taxon>
        <taxon>Alphaproteobacteria</taxon>
        <taxon>Rhodobacterales</taxon>
        <taxon>Paracoccaceae</taxon>
        <taxon>Cereibacter</taxon>
    </lineage>
</organism>
<accession>A0A285CT59</accession>